<proteinExistence type="predicted"/>
<dbReference type="VEuPathDB" id="FungiDB:ASPGLDRAFT_521289"/>
<dbReference type="EMBL" id="KV878902">
    <property type="protein sequence ID" value="OJJ82294.1"/>
    <property type="molecule type" value="Genomic_DNA"/>
</dbReference>
<name>A0A1L9VEG9_ASPGL</name>
<feature type="region of interest" description="Disordered" evidence="1">
    <location>
        <begin position="75"/>
        <end position="107"/>
    </location>
</feature>
<feature type="compositionally biased region" description="Low complexity" evidence="1">
    <location>
        <begin position="78"/>
        <end position="91"/>
    </location>
</feature>
<reference evidence="4" key="1">
    <citation type="journal article" date="2017" name="Genome Biol.">
        <title>Comparative genomics reveals high biological diversity and specific adaptations in the industrially and medically important fungal genus Aspergillus.</title>
        <authorList>
            <person name="de Vries R.P."/>
            <person name="Riley R."/>
            <person name="Wiebenga A."/>
            <person name="Aguilar-Osorio G."/>
            <person name="Amillis S."/>
            <person name="Uchima C.A."/>
            <person name="Anderluh G."/>
            <person name="Asadollahi M."/>
            <person name="Askin M."/>
            <person name="Barry K."/>
            <person name="Battaglia E."/>
            <person name="Bayram O."/>
            <person name="Benocci T."/>
            <person name="Braus-Stromeyer S.A."/>
            <person name="Caldana C."/>
            <person name="Canovas D."/>
            <person name="Cerqueira G.C."/>
            <person name="Chen F."/>
            <person name="Chen W."/>
            <person name="Choi C."/>
            <person name="Clum A."/>
            <person name="Dos Santos R.A."/>
            <person name="Damasio A.R."/>
            <person name="Diallinas G."/>
            <person name="Emri T."/>
            <person name="Fekete E."/>
            <person name="Flipphi M."/>
            <person name="Freyberg S."/>
            <person name="Gallo A."/>
            <person name="Gournas C."/>
            <person name="Habgood R."/>
            <person name="Hainaut M."/>
            <person name="Harispe M.L."/>
            <person name="Henrissat B."/>
            <person name="Hilden K.S."/>
            <person name="Hope R."/>
            <person name="Hossain A."/>
            <person name="Karabika E."/>
            <person name="Karaffa L."/>
            <person name="Karanyi Z."/>
            <person name="Krasevec N."/>
            <person name="Kuo A."/>
            <person name="Kusch H."/>
            <person name="LaButti K."/>
            <person name="Lagendijk E.L."/>
            <person name="Lapidus A."/>
            <person name="Levasseur A."/>
            <person name="Lindquist E."/>
            <person name="Lipzen A."/>
            <person name="Logrieco A.F."/>
            <person name="MacCabe A."/>
            <person name="Maekelae M.R."/>
            <person name="Malavazi I."/>
            <person name="Melin P."/>
            <person name="Meyer V."/>
            <person name="Mielnichuk N."/>
            <person name="Miskei M."/>
            <person name="Molnar A.P."/>
            <person name="Mule G."/>
            <person name="Ngan C.Y."/>
            <person name="Orejas M."/>
            <person name="Orosz E."/>
            <person name="Ouedraogo J.P."/>
            <person name="Overkamp K.M."/>
            <person name="Park H.-S."/>
            <person name="Perrone G."/>
            <person name="Piumi F."/>
            <person name="Punt P.J."/>
            <person name="Ram A.F."/>
            <person name="Ramon A."/>
            <person name="Rauscher S."/>
            <person name="Record E."/>
            <person name="Riano-Pachon D.M."/>
            <person name="Robert V."/>
            <person name="Roehrig J."/>
            <person name="Ruller R."/>
            <person name="Salamov A."/>
            <person name="Salih N.S."/>
            <person name="Samson R.A."/>
            <person name="Sandor E."/>
            <person name="Sanguinetti M."/>
            <person name="Schuetze T."/>
            <person name="Sepcic K."/>
            <person name="Shelest E."/>
            <person name="Sherlock G."/>
            <person name="Sophianopoulou V."/>
            <person name="Squina F.M."/>
            <person name="Sun H."/>
            <person name="Susca A."/>
            <person name="Todd R.B."/>
            <person name="Tsang A."/>
            <person name="Unkles S.E."/>
            <person name="van de Wiele N."/>
            <person name="van Rossen-Uffink D."/>
            <person name="Oliveira J.V."/>
            <person name="Vesth T.C."/>
            <person name="Visser J."/>
            <person name="Yu J.-H."/>
            <person name="Zhou M."/>
            <person name="Andersen M.R."/>
            <person name="Archer D.B."/>
            <person name="Baker S.E."/>
            <person name="Benoit I."/>
            <person name="Brakhage A.A."/>
            <person name="Braus G.H."/>
            <person name="Fischer R."/>
            <person name="Frisvad J.C."/>
            <person name="Goldman G.H."/>
            <person name="Houbraken J."/>
            <person name="Oakley B."/>
            <person name="Pocsi I."/>
            <person name="Scazzocchio C."/>
            <person name="Seiboth B."/>
            <person name="vanKuyk P.A."/>
            <person name="Wortman J."/>
            <person name="Dyer P.S."/>
            <person name="Grigoriev I.V."/>
        </authorList>
    </citation>
    <scope>NUCLEOTIDE SEQUENCE [LARGE SCALE GENOMIC DNA]</scope>
    <source>
        <strain evidence="4">CBS 516.65</strain>
    </source>
</reference>
<evidence type="ECO:0000256" key="2">
    <source>
        <dbReference type="SAM" id="Phobius"/>
    </source>
</evidence>
<dbReference type="GeneID" id="34463939"/>
<protein>
    <submittedName>
        <fullName evidence="3">Uncharacterized protein</fullName>
    </submittedName>
</protein>
<evidence type="ECO:0000313" key="3">
    <source>
        <dbReference type="EMBL" id="OJJ82294.1"/>
    </source>
</evidence>
<sequence>MSVLIHVKHDQSDYIIILIITLLLAMDPCDFFSTRPRPWYTRVWIDSKNILSILPVAVSTLYPVRPYIYIHTDTDTEQSQPAASSPLASRLTAHRAHRSGQHTDRTS</sequence>
<feature type="transmembrane region" description="Helical" evidence="2">
    <location>
        <begin position="14"/>
        <end position="32"/>
    </location>
</feature>
<accession>A0A1L9VEG9</accession>
<dbReference type="Proteomes" id="UP000184300">
    <property type="component" value="Unassembled WGS sequence"/>
</dbReference>
<keyword evidence="2" id="KW-0472">Membrane</keyword>
<evidence type="ECO:0000313" key="4">
    <source>
        <dbReference type="Proteomes" id="UP000184300"/>
    </source>
</evidence>
<keyword evidence="4" id="KW-1185">Reference proteome</keyword>
<organism evidence="3 4">
    <name type="scientific">Aspergillus glaucus CBS 516.65</name>
    <dbReference type="NCBI Taxonomy" id="1160497"/>
    <lineage>
        <taxon>Eukaryota</taxon>
        <taxon>Fungi</taxon>
        <taxon>Dikarya</taxon>
        <taxon>Ascomycota</taxon>
        <taxon>Pezizomycotina</taxon>
        <taxon>Eurotiomycetes</taxon>
        <taxon>Eurotiomycetidae</taxon>
        <taxon>Eurotiales</taxon>
        <taxon>Aspergillaceae</taxon>
        <taxon>Aspergillus</taxon>
        <taxon>Aspergillus subgen. Aspergillus</taxon>
    </lineage>
</organism>
<dbReference type="AlphaFoldDB" id="A0A1L9VEG9"/>
<keyword evidence="2" id="KW-1133">Transmembrane helix</keyword>
<gene>
    <name evidence="3" type="ORF">ASPGLDRAFT_521289</name>
</gene>
<keyword evidence="2" id="KW-0812">Transmembrane</keyword>
<dbReference type="RefSeq" id="XP_022398992.1">
    <property type="nucleotide sequence ID" value="XM_022547678.1"/>
</dbReference>
<evidence type="ECO:0000256" key="1">
    <source>
        <dbReference type="SAM" id="MobiDB-lite"/>
    </source>
</evidence>